<dbReference type="SUPFAM" id="SSF53067">
    <property type="entry name" value="Actin-like ATPase domain"/>
    <property type="match status" value="1"/>
</dbReference>
<reference evidence="10" key="1">
    <citation type="submission" date="2020-07" db="EMBL/GenBank/DDBJ databases">
        <title>Huge and variable diversity of episymbiotic CPR bacteria and DPANN archaea in groundwater ecosystems.</title>
        <authorList>
            <person name="He C.Y."/>
            <person name="Keren R."/>
            <person name="Whittaker M."/>
            <person name="Farag I.F."/>
            <person name="Doudna J."/>
            <person name="Cate J.H.D."/>
            <person name="Banfield J.F."/>
        </authorList>
    </citation>
    <scope>NUCLEOTIDE SEQUENCE</scope>
    <source>
        <strain evidence="10">NC_groundwater_1520_Pr4_B-0.1um_53_5</strain>
    </source>
</reference>
<feature type="domain" description="Gcp-like" evidence="9">
    <location>
        <begin position="23"/>
        <end position="311"/>
    </location>
</feature>
<dbReference type="InterPro" id="IPR017861">
    <property type="entry name" value="KAE1/TsaD"/>
</dbReference>
<keyword evidence="4 8" id="KW-0479">Metal-binding</keyword>
<dbReference type="GO" id="GO:0005506">
    <property type="term" value="F:iron ion binding"/>
    <property type="evidence" value="ECO:0007669"/>
    <property type="project" value="UniProtKB-UniRule"/>
</dbReference>
<dbReference type="HAMAP" id="MF_01445">
    <property type="entry name" value="TsaD"/>
    <property type="match status" value="1"/>
</dbReference>
<evidence type="ECO:0000256" key="8">
    <source>
        <dbReference type="HAMAP-Rule" id="MF_01445"/>
    </source>
</evidence>
<dbReference type="InterPro" id="IPR043129">
    <property type="entry name" value="ATPase_NBD"/>
</dbReference>
<dbReference type="PANTHER" id="PTHR11735:SF6">
    <property type="entry name" value="TRNA N6-ADENOSINE THREONYLCARBAMOYLTRANSFERASE, MITOCHONDRIAL"/>
    <property type="match status" value="1"/>
</dbReference>
<organism evidence="10 11">
    <name type="scientific">candidate division TA06 bacterium</name>
    <dbReference type="NCBI Taxonomy" id="2250710"/>
    <lineage>
        <taxon>Bacteria</taxon>
        <taxon>Bacteria division TA06</taxon>
    </lineage>
</organism>
<comment type="catalytic activity">
    <reaction evidence="7 8">
        <text>L-threonylcarbamoyladenylate + adenosine(37) in tRNA = N(6)-L-threonylcarbamoyladenosine(37) in tRNA + AMP + H(+)</text>
        <dbReference type="Rhea" id="RHEA:37059"/>
        <dbReference type="Rhea" id="RHEA-COMP:10162"/>
        <dbReference type="Rhea" id="RHEA-COMP:10163"/>
        <dbReference type="ChEBI" id="CHEBI:15378"/>
        <dbReference type="ChEBI" id="CHEBI:73682"/>
        <dbReference type="ChEBI" id="CHEBI:74411"/>
        <dbReference type="ChEBI" id="CHEBI:74418"/>
        <dbReference type="ChEBI" id="CHEBI:456215"/>
        <dbReference type="EC" id="2.3.1.234"/>
    </reaction>
</comment>
<feature type="binding site" evidence="8">
    <location>
        <position position="183"/>
    </location>
    <ligand>
        <name>substrate</name>
    </ligand>
</feature>
<comment type="cofactor">
    <cofactor evidence="8">
        <name>Fe(2+)</name>
        <dbReference type="ChEBI" id="CHEBI:29033"/>
    </cofactor>
    <text evidence="8">Binds 1 Fe(2+) ion per subunit.</text>
</comment>
<dbReference type="EC" id="2.3.1.234" evidence="8"/>
<feature type="binding site" evidence="8">
    <location>
        <position position="114"/>
    </location>
    <ligand>
        <name>Fe cation</name>
        <dbReference type="ChEBI" id="CHEBI:24875"/>
    </ligand>
</feature>
<dbReference type="InterPro" id="IPR000905">
    <property type="entry name" value="Gcp-like_dom"/>
</dbReference>
<dbReference type="Proteomes" id="UP000736328">
    <property type="component" value="Unassembled WGS sequence"/>
</dbReference>
<evidence type="ECO:0000313" key="10">
    <source>
        <dbReference type="EMBL" id="MBI4727206.1"/>
    </source>
</evidence>
<comment type="subcellular location">
    <subcellularLocation>
        <location evidence="8">Cytoplasm</location>
    </subcellularLocation>
</comment>
<dbReference type="PRINTS" id="PR00789">
    <property type="entry name" value="OSIALOPTASE"/>
</dbReference>
<evidence type="ECO:0000256" key="5">
    <source>
        <dbReference type="ARBA" id="ARBA00023004"/>
    </source>
</evidence>
<name>A0A933ML82_UNCT6</name>
<feature type="binding site" evidence="8">
    <location>
        <position position="305"/>
    </location>
    <ligand>
        <name>Fe cation</name>
        <dbReference type="ChEBI" id="CHEBI:24875"/>
    </ligand>
</feature>
<dbReference type="NCBIfam" id="TIGR00329">
    <property type="entry name" value="gcp_kae1"/>
    <property type="match status" value="1"/>
</dbReference>
<feature type="binding site" evidence="8">
    <location>
        <position position="179"/>
    </location>
    <ligand>
        <name>substrate</name>
    </ligand>
</feature>
<gene>
    <name evidence="8 10" type="primary">tsaD</name>
    <name evidence="10" type="ORF">HY768_08310</name>
</gene>
<proteinExistence type="inferred from homology"/>
<evidence type="ECO:0000256" key="2">
    <source>
        <dbReference type="ARBA" id="ARBA00022679"/>
    </source>
</evidence>
<dbReference type="GO" id="GO:0002949">
    <property type="term" value="P:tRNA threonylcarbamoyladenosine modification"/>
    <property type="evidence" value="ECO:0007669"/>
    <property type="project" value="UniProtKB-UniRule"/>
</dbReference>
<evidence type="ECO:0000256" key="4">
    <source>
        <dbReference type="ARBA" id="ARBA00022723"/>
    </source>
</evidence>
<comment type="caution">
    <text evidence="10">The sequence shown here is derived from an EMBL/GenBank/DDBJ whole genome shotgun (WGS) entry which is preliminary data.</text>
</comment>
<dbReference type="Pfam" id="PF00814">
    <property type="entry name" value="TsaD"/>
    <property type="match status" value="1"/>
</dbReference>
<comment type="similarity">
    <text evidence="8">Belongs to the KAE1 / TsaD family.</text>
</comment>
<dbReference type="InterPro" id="IPR017860">
    <property type="entry name" value="Peptidase_M22_CS"/>
</dbReference>
<evidence type="ECO:0000259" key="9">
    <source>
        <dbReference type="Pfam" id="PF00814"/>
    </source>
</evidence>
<comment type="function">
    <text evidence="8">Required for the formation of a threonylcarbamoyl group on adenosine at position 37 (t(6)A37) in tRNAs that read codons beginning with adenine. Is involved in the transfer of the threonylcarbamoyl moiety of threonylcarbamoyl-AMP (TC-AMP) to the N6 group of A37, together with TsaE and TsaB. TsaD likely plays a direct catalytic role in this reaction.</text>
</comment>
<evidence type="ECO:0000313" key="11">
    <source>
        <dbReference type="Proteomes" id="UP000736328"/>
    </source>
</evidence>
<dbReference type="GO" id="GO:0061711">
    <property type="term" value="F:tRNA N(6)-L-threonylcarbamoyladenine synthase activity"/>
    <property type="evidence" value="ECO:0007669"/>
    <property type="project" value="UniProtKB-EC"/>
</dbReference>
<sequence>MMILGIETSCDETAAAVVRDGKKILSNVIHSQTVHRQYGGVVPELASRDHLKKIVPVVREALTQAGLSPRQIDAVAATSRPGLAGALLVGFCFARGLAQSLNVPFVSVNHVEAHAQAAFLDNPELEAPAVALVVSGGHTSLFHIAADFRFFLMGQTLDDAAGEAFDKVAKLLGLGYPGGPAIEQRAKLASSGQIVFPKALLGPQSLDFSFSGLKTAVLNYALDPKNGGRENMSPERINDICRGFQTSVCGVLTEKVKRACELTDCRNVIVAGGVAANGFLRQSLAELERREGLKIVIPGIRLCTDNAAMVAACGTRMLDRGQTINDNTVQARVIWPKYQNV</sequence>
<keyword evidence="6 8" id="KW-0012">Acyltransferase</keyword>
<evidence type="ECO:0000256" key="3">
    <source>
        <dbReference type="ARBA" id="ARBA00022694"/>
    </source>
</evidence>
<dbReference type="PANTHER" id="PTHR11735">
    <property type="entry name" value="TRNA N6-ADENOSINE THREONYLCARBAMOYLTRANSFERASE"/>
    <property type="match status" value="1"/>
</dbReference>
<dbReference type="Gene3D" id="3.30.420.40">
    <property type="match status" value="2"/>
</dbReference>
<keyword evidence="2 8" id="KW-0808">Transferase</keyword>
<accession>A0A933ML82</accession>
<dbReference type="CDD" id="cd24133">
    <property type="entry name" value="ASKHA_NBD_TsaD_bac"/>
    <property type="match status" value="1"/>
</dbReference>
<feature type="binding site" evidence="8">
    <location>
        <begin position="133"/>
        <end position="137"/>
    </location>
    <ligand>
        <name>substrate</name>
    </ligand>
</feature>
<dbReference type="NCBIfam" id="TIGR03723">
    <property type="entry name" value="T6A_TsaD_YgjD"/>
    <property type="match status" value="1"/>
</dbReference>
<feature type="binding site" evidence="8">
    <location>
        <position position="166"/>
    </location>
    <ligand>
        <name>substrate</name>
    </ligand>
</feature>
<evidence type="ECO:0000256" key="6">
    <source>
        <dbReference type="ARBA" id="ARBA00023315"/>
    </source>
</evidence>
<dbReference type="AlphaFoldDB" id="A0A933ML82"/>
<keyword evidence="5 8" id="KW-0408">Iron</keyword>
<feature type="binding site" evidence="8">
    <location>
        <position position="277"/>
    </location>
    <ligand>
        <name>substrate</name>
    </ligand>
</feature>
<dbReference type="PROSITE" id="PS01016">
    <property type="entry name" value="GLYCOPROTEASE"/>
    <property type="match status" value="1"/>
</dbReference>
<dbReference type="FunFam" id="3.30.420.40:FF:000012">
    <property type="entry name" value="tRNA N6-adenosine threonylcarbamoyltransferase"/>
    <property type="match status" value="1"/>
</dbReference>
<dbReference type="InterPro" id="IPR022450">
    <property type="entry name" value="TsaD"/>
</dbReference>
<dbReference type="FunFam" id="3.30.420.40:FF:000040">
    <property type="entry name" value="tRNA N6-adenosine threonylcarbamoyltransferase"/>
    <property type="match status" value="1"/>
</dbReference>
<feature type="binding site" evidence="8">
    <location>
        <position position="110"/>
    </location>
    <ligand>
        <name>Fe cation</name>
        <dbReference type="ChEBI" id="CHEBI:24875"/>
    </ligand>
</feature>
<dbReference type="EMBL" id="JACQXR010000109">
    <property type="protein sequence ID" value="MBI4727206.1"/>
    <property type="molecule type" value="Genomic_DNA"/>
</dbReference>
<dbReference type="GO" id="GO:0005737">
    <property type="term" value="C:cytoplasm"/>
    <property type="evidence" value="ECO:0007669"/>
    <property type="project" value="UniProtKB-SubCell"/>
</dbReference>
<evidence type="ECO:0000256" key="7">
    <source>
        <dbReference type="ARBA" id="ARBA00048117"/>
    </source>
</evidence>
<keyword evidence="3 8" id="KW-0819">tRNA processing</keyword>
<protein>
    <recommendedName>
        <fullName evidence="8">tRNA N6-adenosine threonylcarbamoyltransferase</fullName>
        <ecNumber evidence="8">2.3.1.234</ecNumber>
    </recommendedName>
    <alternativeName>
        <fullName evidence="8">N6-L-threonylcarbamoyladenine synthase</fullName>
        <shortName evidence="8">t(6)A synthase</shortName>
    </alternativeName>
    <alternativeName>
        <fullName evidence="8">t(6)A37 threonylcarbamoyladenosine biosynthesis protein TsaD</fullName>
    </alternativeName>
    <alternativeName>
        <fullName evidence="8">tRNA threonylcarbamoyladenosine biosynthesis protein TsaD</fullName>
    </alternativeName>
</protein>
<keyword evidence="1 8" id="KW-0963">Cytoplasm</keyword>
<evidence type="ECO:0000256" key="1">
    <source>
        <dbReference type="ARBA" id="ARBA00022490"/>
    </source>
</evidence>